<feature type="compositionally biased region" description="Polar residues" evidence="2">
    <location>
        <begin position="775"/>
        <end position="784"/>
    </location>
</feature>
<accession>A0A4D9D8L1</accession>
<proteinExistence type="predicted"/>
<organism evidence="3 4">
    <name type="scientific">Nannochloropsis salina CCMP1776</name>
    <dbReference type="NCBI Taxonomy" id="1027361"/>
    <lineage>
        <taxon>Eukaryota</taxon>
        <taxon>Sar</taxon>
        <taxon>Stramenopiles</taxon>
        <taxon>Ochrophyta</taxon>
        <taxon>Eustigmatophyceae</taxon>
        <taxon>Eustigmatales</taxon>
        <taxon>Monodopsidaceae</taxon>
        <taxon>Microchloropsis</taxon>
        <taxon>Microchloropsis salina</taxon>
    </lineage>
</organism>
<sequence>MWMRKALGVAGLTGGQGEGNEKKKKKKKKKNGAVEGAGGEPRGPVSDSESETEGAALVGGTNDTVVAPVEAHVTPDDYSSKATQASVSSTTEDAAGQKLDPMALAVKECVRRGFDQKEVENIMTQMWDEGKDYGNPERVIEEIALRHEAAALARLSSPAAPSSISVRTPPVAEKSEVTPAAKAPSVPPPAPVSAPVVTSTLPPKGRADPPPTALPKPPPARAPKGPAESAPSRAALLELAASQEDTSILDRLAAVTGFLLRPNATSEDRRAVMNGAALDILFRSLIASSLAQPADYLQDPALVATLTNFCKAVLGSAAGADDLGAVLAHVRSLHAQAPLAAEVVPLLSKTLAGTFKALAAQKDGSACAWKELAALSSPLAQARAAVEMGRKGKTGKKEGTRELFELRDKHAHVMDLEQQACLLLKATDAPATDPSALVTLSAPSESALVEAVLKGSLGVTSQAALRQKRRDIHAAKSDLQTVEQGLESDLRPFTEAVTQAQDALRRARARHEGLLQELAAVAAEVKDAEQHLQAKEAQVQAQRAGLEKSVTEKDRRLQGMLADVQRADAADALASKVRTLVVSLSQALSRTLASVETKRTTQHRERLRRFAAAFEPYLEVEIQCVDFLKGRIAALEADRARDVAELRKFQAMAYGLPSTIDDLVKKTEDETAFIAQDTALLQQLLGATNELYLTFRAAVEEAGGPGAEWMVREDTGLSLINIKQLLERLSLAQDWLPGLSSTGGQAAPSPTLSADSFPASPSVPFPVGMSAIGPPSSSLVSTRHPQGGAAAQPASSSSIFSMPPVAPTPLLIPNTTTAAIVGPPGLSNTSPPAFQPQPQNQHQQRPPRNPGPLGPMAPGQSLNNHVPSPQQHPPQHQQQPSQAPPSRASVAPSSAPPVKFTWANRLGATSSASPPGLSSSLPTAASPSSSPSYLQPHKSLVQIQEEERQSQIMLTEENLRRLEQSKADSRDSNGAGVKGNRPREAGRGEGGREEGRDGGGAIMGSSEAAEVNSMTDRTLGAVTVSSEGLQELPSITEGLVTGGAGAVAVEGAAAPGAERNGMEEEGLTVQNGGVA</sequence>
<keyword evidence="1" id="KW-0175">Coiled coil</keyword>
<gene>
    <name evidence="3" type="ORF">NSK_001676</name>
</gene>
<feature type="coiled-coil region" evidence="1">
    <location>
        <begin position="497"/>
        <end position="545"/>
    </location>
</feature>
<feature type="compositionally biased region" description="Low complexity" evidence="2">
    <location>
        <begin position="865"/>
        <end position="898"/>
    </location>
</feature>
<name>A0A4D9D8L1_9STRA</name>
<feature type="compositionally biased region" description="Low complexity" evidence="2">
    <location>
        <begin position="907"/>
        <end position="932"/>
    </location>
</feature>
<feature type="compositionally biased region" description="Basic and acidic residues" evidence="2">
    <location>
        <begin position="981"/>
        <end position="997"/>
    </location>
</feature>
<feature type="region of interest" description="Disordered" evidence="2">
    <location>
        <begin position="775"/>
        <end position="797"/>
    </location>
</feature>
<feature type="compositionally biased region" description="Basic residues" evidence="2">
    <location>
        <begin position="22"/>
        <end position="31"/>
    </location>
</feature>
<feature type="compositionally biased region" description="Polar residues" evidence="2">
    <location>
        <begin position="80"/>
        <end position="92"/>
    </location>
</feature>
<feature type="compositionally biased region" description="Low complexity" evidence="2">
    <location>
        <begin position="154"/>
        <end position="163"/>
    </location>
</feature>
<evidence type="ECO:0000313" key="4">
    <source>
        <dbReference type="Proteomes" id="UP000355283"/>
    </source>
</evidence>
<protein>
    <submittedName>
        <fullName evidence="3">Uncharacterized protein</fullName>
    </submittedName>
</protein>
<comment type="caution">
    <text evidence="3">The sequence shown here is derived from an EMBL/GenBank/DDBJ whole genome shotgun (WGS) entry which is preliminary data.</text>
</comment>
<feature type="compositionally biased region" description="Low complexity" evidence="2">
    <location>
        <begin position="836"/>
        <end position="846"/>
    </location>
</feature>
<dbReference type="AlphaFoldDB" id="A0A4D9D8L1"/>
<dbReference type="OrthoDB" id="10399523at2759"/>
<dbReference type="EMBL" id="SDOX01000006">
    <property type="protein sequence ID" value="TFJ87344.1"/>
    <property type="molecule type" value="Genomic_DNA"/>
</dbReference>
<feature type="region of interest" description="Disordered" evidence="2">
    <location>
        <begin position="154"/>
        <end position="231"/>
    </location>
</feature>
<feature type="compositionally biased region" description="Basic and acidic residues" evidence="2">
    <location>
        <begin position="962"/>
        <end position="971"/>
    </location>
</feature>
<feature type="region of interest" description="Disordered" evidence="2">
    <location>
        <begin position="1055"/>
        <end position="1075"/>
    </location>
</feature>
<feature type="region of interest" description="Disordered" evidence="2">
    <location>
        <begin position="962"/>
        <end position="1013"/>
    </location>
</feature>
<feature type="compositionally biased region" description="Low complexity" evidence="2">
    <location>
        <begin position="785"/>
        <end position="797"/>
    </location>
</feature>
<reference evidence="3 4" key="1">
    <citation type="submission" date="2019-01" db="EMBL/GenBank/DDBJ databases">
        <title>Nuclear Genome Assembly of the Microalgal Biofuel strain Nannochloropsis salina CCMP1776.</title>
        <authorList>
            <person name="Hovde B."/>
        </authorList>
    </citation>
    <scope>NUCLEOTIDE SEQUENCE [LARGE SCALE GENOMIC DNA]</scope>
    <source>
        <strain evidence="3 4">CCMP1776</strain>
    </source>
</reference>
<feature type="compositionally biased region" description="Pro residues" evidence="2">
    <location>
        <begin position="208"/>
        <end position="221"/>
    </location>
</feature>
<evidence type="ECO:0000256" key="2">
    <source>
        <dbReference type="SAM" id="MobiDB-lite"/>
    </source>
</evidence>
<keyword evidence="4" id="KW-1185">Reference proteome</keyword>
<evidence type="ECO:0000256" key="1">
    <source>
        <dbReference type="SAM" id="Coils"/>
    </source>
</evidence>
<feature type="region of interest" description="Disordered" evidence="2">
    <location>
        <begin position="816"/>
        <end position="937"/>
    </location>
</feature>
<feature type="region of interest" description="Disordered" evidence="2">
    <location>
        <begin position="1"/>
        <end position="95"/>
    </location>
</feature>
<dbReference type="Proteomes" id="UP000355283">
    <property type="component" value="Unassembled WGS sequence"/>
</dbReference>
<evidence type="ECO:0000313" key="3">
    <source>
        <dbReference type="EMBL" id="TFJ87344.1"/>
    </source>
</evidence>